<dbReference type="InterPro" id="IPR050625">
    <property type="entry name" value="ParA/MinD_ATPase"/>
</dbReference>
<dbReference type="Proteomes" id="UP000030652">
    <property type="component" value="Unassembled WGS sequence"/>
</dbReference>
<dbReference type="AlphaFoldDB" id="A0A0B0EIX8"/>
<evidence type="ECO:0000256" key="2">
    <source>
        <dbReference type="ARBA" id="ARBA00022840"/>
    </source>
</evidence>
<dbReference type="FunFam" id="3.40.50.300:FF:001573">
    <property type="entry name" value="Carbon monoxide dehydrogenase accessory protein CooC"/>
    <property type="match status" value="1"/>
</dbReference>
<keyword evidence="2" id="KW-0067">ATP-binding</keyword>
<dbReference type="InterPro" id="IPR027417">
    <property type="entry name" value="P-loop_NTPase"/>
</dbReference>
<proteinExistence type="predicted"/>
<protein>
    <submittedName>
        <fullName evidence="4">Cobyrinic acid a,c-diamide synthase</fullName>
    </submittedName>
</protein>
<dbReference type="InterPro" id="IPR002586">
    <property type="entry name" value="CobQ/CobB/MinD/ParA_Nub-bd_dom"/>
</dbReference>
<dbReference type="eggNOG" id="COG3640">
    <property type="taxonomic scope" value="Bacteria"/>
</dbReference>
<dbReference type="GO" id="GO:0009898">
    <property type="term" value="C:cytoplasmic side of plasma membrane"/>
    <property type="evidence" value="ECO:0007669"/>
    <property type="project" value="TreeGrafter"/>
</dbReference>
<dbReference type="Gene3D" id="3.40.50.300">
    <property type="entry name" value="P-loop containing nucleotide triphosphate hydrolases"/>
    <property type="match status" value="1"/>
</dbReference>
<dbReference type="Pfam" id="PF01656">
    <property type="entry name" value="CbiA"/>
    <property type="match status" value="1"/>
</dbReference>
<dbReference type="PIRSF" id="PIRSF005647">
    <property type="entry name" value="CooC"/>
    <property type="match status" value="1"/>
</dbReference>
<sequence length="256" mass="27634">MKIAVSGKGGVGKTTLTAALAKILADDGSKVIAIDADPDTNLAAALGIKDADKIIPLVELKELIKERTGSTSEEFGKFFKLNPTVNDLPEKYSISHDGMKLMTLGTIKRGGSGCACPEGVMLKALLNHLILQRDEVVIVDMEAGIEHLGRASIRAVTALIVVVEPGKRSIQTAFQVKKLAADLGIKTVYAVGNKVMNDTHREFIKKELKEIPLLGTISYNKRLIDADLQGKAAYSDNEQLLSEVKEIIAKLKECIK</sequence>
<dbReference type="CDD" id="cd02034">
    <property type="entry name" value="CooC1"/>
    <property type="match status" value="1"/>
</dbReference>
<dbReference type="InterPro" id="IPR014433">
    <property type="entry name" value="CooC"/>
</dbReference>
<comment type="caution">
    <text evidence="4">The sequence shown here is derived from an EMBL/GenBank/DDBJ whole genome shotgun (WGS) entry which is preliminary data.</text>
</comment>
<dbReference type="SUPFAM" id="SSF52540">
    <property type="entry name" value="P-loop containing nucleoside triphosphate hydrolases"/>
    <property type="match status" value="1"/>
</dbReference>
<evidence type="ECO:0000313" key="5">
    <source>
        <dbReference type="Proteomes" id="UP000030652"/>
    </source>
</evidence>
<dbReference type="GO" id="GO:0005829">
    <property type="term" value="C:cytosol"/>
    <property type="evidence" value="ECO:0007669"/>
    <property type="project" value="TreeGrafter"/>
</dbReference>
<evidence type="ECO:0000259" key="3">
    <source>
        <dbReference type="Pfam" id="PF01656"/>
    </source>
</evidence>
<accession>A0A0B0EIX8</accession>
<organism evidence="4 5">
    <name type="scientific">Candidatus Scalindua brodae</name>
    <dbReference type="NCBI Taxonomy" id="237368"/>
    <lineage>
        <taxon>Bacteria</taxon>
        <taxon>Pseudomonadati</taxon>
        <taxon>Planctomycetota</taxon>
        <taxon>Candidatus Brocadiia</taxon>
        <taxon>Candidatus Brocadiales</taxon>
        <taxon>Candidatus Scalinduaceae</taxon>
        <taxon>Candidatus Scalindua</taxon>
    </lineage>
</organism>
<dbReference type="GO" id="GO:0051782">
    <property type="term" value="P:negative regulation of cell division"/>
    <property type="evidence" value="ECO:0007669"/>
    <property type="project" value="TreeGrafter"/>
</dbReference>
<evidence type="ECO:0000313" key="4">
    <source>
        <dbReference type="EMBL" id="KHE92534.1"/>
    </source>
</evidence>
<keyword evidence="1" id="KW-0547">Nucleotide-binding</keyword>
<evidence type="ECO:0000256" key="1">
    <source>
        <dbReference type="ARBA" id="ARBA00022741"/>
    </source>
</evidence>
<gene>
    <name evidence="4" type="ORF">SCABRO_01683</name>
</gene>
<dbReference type="PATRIC" id="fig|237368.3.peg.1836"/>
<feature type="domain" description="CobQ/CobB/MinD/ParA nucleotide binding" evidence="3">
    <location>
        <begin position="3"/>
        <end position="231"/>
    </location>
</feature>
<dbReference type="PANTHER" id="PTHR43384">
    <property type="entry name" value="SEPTUM SITE-DETERMINING PROTEIN MIND HOMOLOG, CHLOROPLASTIC-RELATED"/>
    <property type="match status" value="1"/>
</dbReference>
<dbReference type="GO" id="GO:0016887">
    <property type="term" value="F:ATP hydrolysis activity"/>
    <property type="evidence" value="ECO:0007669"/>
    <property type="project" value="TreeGrafter"/>
</dbReference>
<name>A0A0B0EIX8_9BACT</name>
<dbReference type="PANTHER" id="PTHR43384:SF6">
    <property type="entry name" value="SEPTUM SITE-DETERMINING PROTEIN MIND HOMOLOG, CHLOROPLASTIC"/>
    <property type="match status" value="1"/>
</dbReference>
<dbReference type="EMBL" id="JRYO01000120">
    <property type="protein sequence ID" value="KHE92534.1"/>
    <property type="molecule type" value="Genomic_DNA"/>
</dbReference>
<dbReference type="GO" id="GO:0005524">
    <property type="term" value="F:ATP binding"/>
    <property type="evidence" value="ECO:0007669"/>
    <property type="project" value="UniProtKB-KW"/>
</dbReference>
<reference evidence="4 5" key="1">
    <citation type="submission" date="2014-10" db="EMBL/GenBank/DDBJ databases">
        <title>Draft genome of anammox bacterium scalindua brodae, obtained using differential coverage binning of sequence data from two enrichment reactors.</title>
        <authorList>
            <person name="Speth D.R."/>
            <person name="Russ L."/>
            <person name="Kartal B."/>
            <person name="Op den Camp H.J."/>
            <person name="Dutilh B.E."/>
            <person name="Jetten M.S."/>
        </authorList>
    </citation>
    <scope>NUCLEOTIDE SEQUENCE [LARGE SCALE GENOMIC DNA]</scope>
    <source>
        <strain evidence="4">RU1</strain>
    </source>
</reference>